<dbReference type="SMART" id="SM00052">
    <property type="entry name" value="EAL"/>
    <property type="match status" value="1"/>
</dbReference>
<feature type="transmembrane region" description="Helical" evidence="1">
    <location>
        <begin position="271"/>
        <end position="293"/>
    </location>
</feature>
<dbReference type="PROSITE" id="PS50883">
    <property type="entry name" value="EAL"/>
    <property type="match status" value="1"/>
</dbReference>
<dbReference type="SMART" id="SM00304">
    <property type="entry name" value="HAMP"/>
    <property type="match status" value="1"/>
</dbReference>
<evidence type="ECO:0000313" key="5">
    <source>
        <dbReference type="Proteomes" id="UP001595897"/>
    </source>
</evidence>
<proteinExistence type="predicted"/>
<dbReference type="Proteomes" id="UP001595897">
    <property type="component" value="Unassembled WGS sequence"/>
</dbReference>
<dbReference type="CDD" id="cd01948">
    <property type="entry name" value="EAL"/>
    <property type="match status" value="1"/>
</dbReference>
<dbReference type="SUPFAM" id="SSF141868">
    <property type="entry name" value="EAL domain-like"/>
    <property type="match status" value="1"/>
</dbReference>
<dbReference type="InterPro" id="IPR029150">
    <property type="entry name" value="dCache_3"/>
</dbReference>
<protein>
    <submittedName>
        <fullName evidence="4">EAL domain-containing protein</fullName>
    </submittedName>
</protein>
<dbReference type="RefSeq" id="WP_382410905.1">
    <property type="nucleotide sequence ID" value="NZ_JBHSGU010000029.1"/>
</dbReference>
<dbReference type="Gene3D" id="3.20.20.450">
    <property type="entry name" value="EAL domain"/>
    <property type="match status" value="1"/>
</dbReference>
<name>A0ABV9M0P0_9ALTE</name>
<accession>A0ABV9M0P0</accession>
<keyword evidence="1" id="KW-0812">Transmembrane</keyword>
<dbReference type="InterPro" id="IPR035919">
    <property type="entry name" value="EAL_sf"/>
</dbReference>
<dbReference type="PANTHER" id="PTHR33121">
    <property type="entry name" value="CYCLIC DI-GMP PHOSPHODIESTERASE PDEF"/>
    <property type="match status" value="1"/>
</dbReference>
<dbReference type="PANTHER" id="PTHR33121:SF79">
    <property type="entry name" value="CYCLIC DI-GMP PHOSPHODIESTERASE PDED-RELATED"/>
    <property type="match status" value="1"/>
</dbReference>
<evidence type="ECO:0000259" key="2">
    <source>
        <dbReference type="PROSITE" id="PS50883"/>
    </source>
</evidence>
<dbReference type="CDD" id="cd06225">
    <property type="entry name" value="HAMP"/>
    <property type="match status" value="1"/>
</dbReference>
<dbReference type="EMBL" id="JBHSGU010000029">
    <property type="protein sequence ID" value="MFC4701949.1"/>
    <property type="molecule type" value="Genomic_DNA"/>
</dbReference>
<dbReference type="InterPro" id="IPR001633">
    <property type="entry name" value="EAL_dom"/>
</dbReference>
<dbReference type="Pfam" id="PF14827">
    <property type="entry name" value="dCache_3"/>
    <property type="match status" value="1"/>
</dbReference>
<dbReference type="InterPro" id="IPR043128">
    <property type="entry name" value="Rev_trsase/Diguanyl_cyclase"/>
</dbReference>
<evidence type="ECO:0000313" key="4">
    <source>
        <dbReference type="EMBL" id="MFC4701949.1"/>
    </source>
</evidence>
<dbReference type="SUPFAM" id="SSF55073">
    <property type="entry name" value="Nucleotide cyclase"/>
    <property type="match status" value="1"/>
</dbReference>
<dbReference type="Pfam" id="PF00990">
    <property type="entry name" value="GGDEF"/>
    <property type="match status" value="1"/>
</dbReference>
<sequence>MKQSSLKRHLLASMLGLLTFSCMAILASIWISTSQSGKAQLRNSFEIAQSVLQSVFSNREALLINSAQVLTDDFGFKETVAIGDVSTIHSALVNHSARIEADMMAIINLDGQIVSATLDVPSKQGKVTFLKASTLDEVMRSGGLITWSVLGGKLYQTVLITVDAPTPIGIALIGFEVDQAVLATFTAVTQLHTSIEVQSSHYEPFSISSLKNGLSDEIKNTSVDSLSWIILPFLSQTFASESFTISDIDDTQINVIFSADVTERFSAYRRLQIGIIAIGLLTVSLAFSVAIWLSRRITKPIAQLVELTQTMANGAYQGRPLTDQRIKEVEQLSHSFQLMQVNVANREQKIRYQAEHDMLTGLLNKGRIAQIIAENLTHSRFNVVGFSIPDLRQINDVFGIDVADLCVSAFAKNLSTLEGTLARFSENEFLWLPNSQLNEFRLSELLDTVDYPVISDDIAIRPKFRLVSLICPENAASVDEVFKRINIAFDEANKQDKRVLMFENSFEQRHSRRLNIVTQLKHALNEGQRELSMVYQPKLNLPDNKVSKLEALIRWTNKDLGFVPPDEFIEIAEHANLIHALTRFVITQVCKDLVTIRAEHKDMCIAINLSARDIMSSDLLSWILDELSQYKLPTSALSFEITESDLVSDTEQAAIHLQAFRDAGFDLAIDDFGTGYSSLSYLQKLPVNEIKIDKSFVLNLSSNPGDVKIVQHIVELAHSFDLAVIAEGVEDEQALCILQQLGSDWAQGYYMSRPLKLADLLSYLASYLTDAQQTRAEEI</sequence>
<feature type="domain" description="EAL" evidence="2">
    <location>
        <begin position="513"/>
        <end position="768"/>
    </location>
</feature>
<keyword evidence="1" id="KW-1133">Transmembrane helix</keyword>
<dbReference type="Gene3D" id="6.10.340.10">
    <property type="match status" value="1"/>
</dbReference>
<evidence type="ECO:0000256" key="1">
    <source>
        <dbReference type="SAM" id="Phobius"/>
    </source>
</evidence>
<keyword evidence="5" id="KW-1185">Reference proteome</keyword>
<dbReference type="InterPro" id="IPR050706">
    <property type="entry name" value="Cyclic-di-GMP_PDE-like"/>
</dbReference>
<dbReference type="InterPro" id="IPR029787">
    <property type="entry name" value="Nucleotide_cyclase"/>
</dbReference>
<organism evidence="4 5">
    <name type="scientific">Glaciecola siphonariae</name>
    <dbReference type="NCBI Taxonomy" id="521012"/>
    <lineage>
        <taxon>Bacteria</taxon>
        <taxon>Pseudomonadati</taxon>
        <taxon>Pseudomonadota</taxon>
        <taxon>Gammaproteobacteria</taxon>
        <taxon>Alteromonadales</taxon>
        <taxon>Alteromonadaceae</taxon>
        <taxon>Glaciecola</taxon>
    </lineage>
</organism>
<gene>
    <name evidence="4" type="ORF">ACFO4O_17525</name>
</gene>
<dbReference type="Pfam" id="PF00672">
    <property type="entry name" value="HAMP"/>
    <property type="match status" value="1"/>
</dbReference>
<dbReference type="Gene3D" id="3.30.70.270">
    <property type="match status" value="1"/>
</dbReference>
<dbReference type="PROSITE" id="PS51257">
    <property type="entry name" value="PROKAR_LIPOPROTEIN"/>
    <property type="match status" value="1"/>
</dbReference>
<dbReference type="SUPFAM" id="SSF158472">
    <property type="entry name" value="HAMP domain-like"/>
    <property type="match status" value="1"/>
</dbReference>
<evidence type="ECO:0000259" key="3">
    <source>
        <dbReference type="PROSITE" id="PS50885"/>
    </source>
</evidence>
<keyword evidence="1" id="KW-0472">Membrane</keyword>
<dbReference type="InterPro" id="IPR000160">
    <property type="entry name" value="GGDEF_dom"/>
</dbReference>
<dbReference type="SMART" id="SM00267">
    <property type="entry name" value="GGDEF"/>
    <property type="match status" value="1"/>
</dbReference>
<dbReference type="Pfam" id="PF00563">
    <property type="entry name" value="EAL"/>
    <property type="match status" value="1"/>
</dbReference>
<comment type="caution">
    <text evidence="4">The sequence shown here is derived from an EMBL/GenBank/DDBJ whole genome shotgun (WGS) entry which is preliminary data.</text>
</comment>
<feature type="domain" description="HAMP" evidence="3">
    <location>
        <begin position="295"/>
        <end position="348"/>
    </location>
</feature>
<dbReference type="InterPro" id="IPR003660">
    <property type="entry name" value="HAMP_dom"/>
</dbReference>
<dbReference type="PROSITE" id="PS50885">
    <property type="entry name" value="HAMP"/>
    <property type="match status" value="1"/>
</dbReference>
<reference evidence="5" key="1">
    <citation type="journal article" date="2019" name="Int. J. Syst. Evol. Microbiol.">
        <title>The Global Catalogue of Microorganisms (GCM) 10K type strain sequencing project: providing services to taxonomists for standard genome sequencing and annotation.</title>
        <authorList>
            <consortium name="The Broad Institute Genomics Platform"/>
            <consortium name="The Broad Institute Genome Sequencing Center for Infectious Disease"/>
            <person name="Wu L."/>
            <person name="Ma J."/>
        </authorList>
    </citation>
    <scope>NUCLEOTIDE SEQUENCE [LARGE SCALE GENOMIC DNA]</scope>
    <source>
        <strain evidence="5">KACC 12507</strain>
    </source>
</reference>